<organism evidence="2 3">
    <name type="scientific">Tectimicrobiota bacterium</name>
    <dbReference type="NCBI Taxonomy" id="2528274"/>
    <lineage>
        <taxon>Bacteria</taxon>
        <taxon>Pseudomonadati</taxon>
        <taxon>Nitrospinota/Tectimicrobiota group</taxon>
        <taxon>Candidatus Tectimicrobiota</taxon>
    </lineage>
</organism>
<evidence type="ECO:0000259" key="1">
    <source>
        <dbReference type="SMART" id="SM00507"/>
    </source>
</evidence>
<feature type="domain" description="HNH nuclease" evidence="1">
    <location>
        <begin position="96"/>
        <end position="147"/>
    </location>
</feature>
<keyword evidence="2" id="KW-0378">Hydrolase</keyword>
<proteinExistence type="predicted"/>
<sequence length="206" mass="23599">MESSRSKVSSFYPGTTPSEREWISTALKVLVLNHSYQPLHFCTLRRAVVLLIKGKAEEIEYDGQVIRSASLSFRIPTVIRLMTYIHTPYRQAGVRFSKKNVFKRDKYTCQYCGSTEGEMTIDHVIPKSRGGTTCWENVVVACQKCNLKKSDQTLKECGLTLLRKPKEPHFLLYYKTAYPAPSSVLESWNKYLLGDFHLFPSTSTKE</sequence>
<dbReference type="GO" id="GO:0003676">
    <property type="term" value="F:nucleic acid binding"/>
    <property type="evidence" value="ECO:0007669"/>
    <property type="project" value="InterPro"/>
</dbReference>
<dbReference type="InterPro" id="IPR003615">
    <property type="entry name" value="HNH_nuc"/>
</dbReference>
<keyword evidence="2" id="KW-0255">Endonuclease</keyword>
<dbReference type="AlphaFoldDB" id="A0A932G2A5"/>
<dbReference type="PANTHER" id="PTHR33877">
    <property type="entry name" value="SLL1193 PROTEIN"/>
    <property type="match status" value="1"/>
</dbReference>
<dbReference type="GO" id="GO:0008270">
    <property type="term" value="F:zinc ion binding"/>
    <property type="evidence" value="ECO:0007669"/>
    <property type="project" value="InterPro"/>
</dbReference>
<dbReference type="EMBL" id="JACPRF010000443">
    <property type="protein sequence ID" value="MBI2878065.1"/>
    <property type="molecule type" value="Genomic_DNA"/>
</dbReference>
<dbReference type="Proteomes" id="UP000769766">
    <property type="component" value="Unassembled WGS sequence"/>
</dbReference>
<protein>
    <submittedName>
        <fullName evidence="2">HNH endonuclease</fullName>
    </submittedName>
</protein>
<comment type="caution">
    <text evidence="2">The sequence shown here is derived from an EMBL/GenBank/DDBJ whole genome shotgun (WGS) entry which is preliminary data.</text>
</comment>
<dbReference type="InterPro" id="IPR052892">
    <property type="entry name" value="NA-targeting_endonuclease"/>
</dbReference>
<name>A0A932G2A5_UNCTE</name>
<dbReference type="GO" id="GO:0004519">
    <property type="term" value="F:endonuclease activity"/>
    <property type="evidence" value="ECO:0007669"/>
    <property type="project" value="UniProtKB-KW"/>
</dbReference>
<dbReference type="CDD" id="cd00085">
    <property type="entry name" value="HNHc"/>
    <property type="match status" value="1"/>
</dbReference>
<dbReference type="SMART" id="SM00507">
    <property type="entry name" value="HNHc"/>
    <property type="match status" value="1"/>
</dbReference>
<dbReference type="InterPro" id="IPR002711">
    <property type="entry name" value="HNH"/>
</dbReference>
<evidence type="ECO:0000313" key="2">
    <source>
        <dbReference type="EMBL" id="MBI2878065.1"/>
    </source>
</evidence>
<keyword evidence="2" id="KW-0540">Nuclease</keyword>
<gene>
    <name evidence="2" type="ORF">HYY20_14405</name>
</gene>
<accession>A0A932G2A5</accession>
<reference evidence="2" key="1">
    <citation type="submission" date="2020-07" db="EMBL/GenBank/DDBJ databases">
        <title>Huge and variable diversity of episymbiotic CPR bacteria and DPANN archaea in groundwater ecosystems.</title>
        <authorList>
            <person name="He C.Y."/>
            <person name="Keren R."/>
            <person name="Whittaker M."/>
            <person name="Farag I.F."/>
            <person name="Doudna J."/>
            <person name="Cate J.H.D."/>
            <person name="Banfield J.F."/>
        </authorList>
    </citation>
    <scope>NUCLEOTIDE SEQUENCE</scope>
    <source>
        <strain evidence="2">NC_groundwater_672_Ag_B-0.1um_62_36</strain>
    </source>
</reference>
<dbReference type="Gene3D" id="1.10.30.50">
    <property type="match status" value="1"/>
</dbReference>
<dbReference type="Pfam" id="PF01844">
    <property type="entry name" value="HNH"/>
    <property type="match status" value="1"/>
</dbReference>
<evidence type="ECO:0000313" key="3">
    <source>
        <dbReference type="Proteomes" id="UP000769766"/>
    </source>
</evidence>
<dbReference type="PANTHER" id="PTHR33877:SF2">
    <property type="entry name" value="OS07G0170200 PROTEIN"/>
    <property type="match status" value="1"/>
</dbReference>